<comment type="catalytic activity">
    <reaction evidence="6">
        <text>6-carboxyhexanoyl-[ACP] + L-alanine + H(+) = (8S)-8-amino-7-oxononanoate + holo-[ACP] + CO2</text>
        <dbReference type="Rhea" id="RHEA:42288"/>
        <dbReference type="Rhea" id="RHEA-COMP:9685"/>
        <dbReference type="Rhea" id="RHEA-COMP:9955"/>
        <dbReference type="ChEBI" id="CHEBI:15378"/>
        <dbReference type="ChEBI" id="CHEBI:16526"/>
        <dbReference type="ChEBI" id="CHEBI:57972"/>
        <dbReference type="ChEBI" id="CHEBI:64479"/>
        <dbReference type="ChEBI" id="CHEBI:78846"/>
        <dbReference type="ChEBI" id="CHEBI:149468"/>
        <dbReference type="EC" id="2.3.1.47"/>
    </reaction>
</comment>
<dbReference type="EMBL" id="DXFZ01000097">
    <property type="protein sequence ID" value="HIW96403.1"/>
    <property type="molecule type" value="Genomic_DNA"/>
</dbReference>
<gene>
    <name evidence="9" type="ORF">H9867_08005</name>
</gene>
<dbReference type="GO" id="GO:0009102">
    <property type="term" value="P:biotin biosynthetic process"/>
    <property type="evidence" value="ECO:0007669"/>
    <property type="project" value="TreeGrafter"/>
</dbReference>
<dbReference type="InterPro" id="IPR015421">
    <property type="entry name" value="PyrdxlP-dep_Trfase_major"/>
</dbReference>
<organism evidence="9 10">
    <name type="scientific">Candidatus Corynebacterium gallistercoris</name>
    <dbReference type="NCBI Taxonomy" id="2838530"/>
    <lineage>
        <taxon>Bacteria</taxon>
        <taxon>Bacillati</taxon>
        <taxon>Actinomycetota</taxon>
        <taxon>Actinomycetes</taxon>
        <taxon>Mycobacteriales</taxon>
        <taxon>Corynebacteriaceae</taxon>
        <taxon>Corynebacterium</taxon>
    </lineage>
</organism>
<keyword evidence="5" id="KW-0012">Acyltransferase</keyword>
<sequence length="434" mass="46266">MSSTHLPQVTPHPNTSPSHTANHPNTWPTHIANRLTTWSTQGLERHMRTFTTGQTPHARIDNHARLLFSSSNYLGLAEHPAITTAAREALERYGVGSGGSRLTTGNTHEHDLLERELAQWLRYPAACFFATGYQANVGTIATLADAQTVIFSDQRNHASIIDGCRLAKATHGTHTIVYPHRDTAALARLMDTTRAELPDHRFLLISDGVFSMDGTIAPLPTLLEVATRYGALTIIDDAHGIGTLGTGRGIIDLGNSRPDVLIGTASKALGAEGGFVCASADIVRLLRNQARSFVFSTSNSPAIAAAVRTAVGIVSLGGDATPTHQLHHNATVLRTQLAAAGLGAVVVDEASVTPIIPVHIGAEDKAMAVAAELQARGFHVPAIRYPTVPRGAAILRVTVMATHTEEQITRFVEVLQEVMEAVTEAGESTPPLQP</sequence>
<dbReference type="Pfam" id="PF00155">
    <property type="entry name" value="Aminotran_1_2"/>
    <property type="match status" value="1"/>
</dbReference>
<dbReference type="Gene3D" id="3.40.640.10">
    <property type="entry name" value="Type I PLP-dependent aspartate aminotransferase-like (Major domain)"/>
    <property type="match status" value="1"/>
</dbReference>
<dbReference type="InterPro" id="IPR004839">
    <property type="entry name" value="Aminotransferase_I/II_large"/>
</dbReference>
<evidence type="ECO:0000256" key="4">
    <source>
        <dbReference type="ARBA" id="ARBA00022898"/>
    </source>
</evidence>
<reference evidence="9" key="1">
    <citation type="journal article" date="2021" name="PeerJ">
        <title>Extensive microbial diversity within the chicken gut microbiome revealed by metagenomics and culture.</title>
        <authorList>
            <person name="Gilroy R."/>
            <person name="Ravi A."/>
            <person name="Getino M."/>
            <person name="Pursley I."/>
            <person name="Horton D.L."/>
            <person name="Alikhan N.F."/>
            <person name="Baker D."/>
            <person name="Gharbi K."/>
            <person name="Hall N."/>
            <person name="Watson M."/>
            <person name="Adriaenssens E.M."/>
            <person name="Foster-Nyarko E."/>
            <person name="Jarju S."/>
            <person name="Secka A."/>
            <person name="Antonio M."/>
            <person name="Oren A."/>
            <person name="Chaudhuri R.R."/>
            <person name="La Ragione R."/>
            <person name="Hildebrand F."/>
            <person name="Pallen M.J."/>
        </authorList>
    </citation>
    <scope>NUCLEOTIDE SEQUENCE</scope>
    <source>
        <strain evidence="9">4376</strain>
    </source>
</reference>
<evidence type="ECO:0000256" key="2">
    <source>
        <dbReference type="ARBA" id="ARBA00013187"/>
    </source>
</evidence>
<evidence type="ECO:0000313" key="9">
    <source>
        <dbReference type="EMBL" id="HIW96403.1"/>
    </source>
</evidence>
<feature type="region of interest" description="Disordered" evidence="7">
    <location>
        <begin position="1"/>
        <end position="29"/>
    </location>
</feature>
<comment type="cofactor">
    <cofactor evidence="1">
        <name>pyridoxal 5'-phosphate</name>
        <dbReference type="ChEBI" id="CHEBI:597326"/>
    </cofactor>
</comment>
<dbReference type="Gene3D" id="3.90.1150.10">
    <property type="entry name" value="Aspartate Aminotransferase, domain 1"/>
    <property type="match status" value="1"/>
</dbReference>
<evidence type="ECO:0000256" key="3">
    <source>
        <dbReference type="ARBA" id="ARBA00022679"/>
    </source>
</evidence>
<dbReference type="GO" id="GO:0008710">
    <property type="term" value="F:8-amino-7-oxononanoate synthase activity"/>
    <property type="evidence" value="ECO:0007669"/>
    <property type="project" value="UniProtKB-EC"/>
</dbReference>
<name>A0A9D1UQX5_9CORY</name>
<protein>
    <recommendedName>
        <fullName evidence="2">8-amino-7-oxononanoate synthase</fullName>
        <ecNumber evidence="2">2.3.1.47</ecNumber>
    </recommendedName>
</protein>
<dbReference type="PANTHER" id="PTHR13693:SF100">
    <property type="entry name" value="8-AMINO-7-OXONONANOATE SYNTHASE"/>
    <property type="match status" value="1"/>
</dbReference>
<evidence type="ECO:0000256" key="5">
    <source>
        <dbReference type="ARBA" id="ARBA00023315"/>
    </source>
</evidence>
<reference evidence="9" key="2">
    <citation type="submission" date="2021-04" db="EMBL/GenBank/DDBJ databases">
        <authorList>
            <person name="Gilroy R."/>
        </authorList>
    </citation>
    <scope>NUCLEOTIDE SEQUENCE</scope>
    <source>
        <strain evidence="9">4376</strain>
    </source>
</reference>
<dbReference type="AlphaFoldDB" id="A0A9D1UQX5"/>
<evidence type="ECO:0000313" key="10">
    <source>
        <dbReference type="Proteomes" id="UP000824189"/>
    </source>
</evidence>
<accession>A0A9D1UQX5</accession>
<dbReference type="SUPFAM" id="SSF53383">
    <property type="entry name" value="PLP-dependent transferases"/>
    <property type="match status" value="1"/>
</dbReference>
<dbReference type="InterPro" id="IPR015424">
    <property type="entry name" value="PyrdxlP-dep_Trfase"/>
</dbReference>
<dbReference type="EC" id="2.3.1.47" evidence="2"/>
<evidence type="ECO:0000256" key="1">
    <source>
        <dbReference type="ARBA" id="ARBA00001933"/>
    </source>
</evidence>
<comment type="caution">
    <text evidence="9">The sequence shown here is derived from an EMBL/GenBank/DDBJ whole genome shotgun (WGS) entry which is preliminary data.</text>
</comment>
<dbReference type="GO" id="GO:0030170">
    <property type="term" value="F:pyridoxal phosphate binding"/>
    <property type="evidence" value="ECO:0007669"/>
    <property type="project" value="InterPro"/>
</dbReference>
<evidence type="ECO:0000256" key="7">
    <source>
        <dbReference type="SAM" id="MobiDB-lite"/>
    </source>
</evidence>
<evidence type="ECO:0000256" key="6">
    <source>
        <dbReference type="ARBA" id="ARBA00047715"/>
    </source>
</evidence>
<keyword evidence="4" id="KW-0663">Pyridoxal phosphate</keyword>
<evidence type="ECO:0000259" key="8">
    <source>
        <dbReference type="Pfam" id="PF00155"/>
    </source>
</evidence>
<feature type="domain" description="Aminotransferase class I/classII large" evidence="8">
    <location>
        <begin position="67"/>
        <end position="415"/>
    </location>
</feature>
<keyword evidence="3" id="KW-0808">Transferase</keyword>
<dbReference type="InterPro" id="IPR015422">
    <property type="entry name" value="PyrdxlP-dep_Trfase_small"/>
</dbReference>
<proteinExistence type="predicted"/>
<dbReference type="PANTHER" id="PTHR13693">
    <property type="entry name" value="CLASS II AMINOTRANSFERASE/8-AMINO-7-OXONONANOATE SYNTHASE"/>
    <property type="match status" value="1"/>
</dbReference>
<dbReference type="InterPro" id="IPR050087">
    <property type="entry name" value="AON_synthase_class-II"/>
</dbReference>
<dbReference type="Proteomes" id="UP000824189">
    <property type="component" value="Unassembled WGS sequence"/>
</dbReference>